<dbReference type="GO" id="GO:0015846">
    <property type="term" value="P:polyamine transport"/>
    <property type="evidence" value="ECO:0007669"/>
    <property type="project" value="InterPro"/>
</dbReference>
<dbReference type="Gene3D" id="3.40.190.10">
    <property type="entry name" value="Periplasmic binding protein-like II"/>
    <property type="match status" value="2"/>
</dbReference>
<dbReference type="Proteomes" id="UP000544090">
    <property type="component" value="Unassembled WGS sequence"/>
</dbReference>
<dbReference type="EMBL" id="JAAZSQ010000010">
    <property type="protein sequence ID" value="NKX55200.1"/>
    <property type="molecule type" value="Genomic_DNA"/>
</dbReference>
<evidence type="ECO:0000313" key="5">
    <source>
        <dbReference type="EMBL" id="NKX55200.1"/>
    </source>
</evidence>
<dbReference type="Pfam" id="PF13416">
    <property type="entry name" value="SBP_bac_8"/>
    <property type="match status" value="1"/>
</dbReference>
<sequence>MPKRLPDDPLLRRLVAAQLSRRKVLLGAGGLTLASMLAACGTSGTGKAAQDGATAAAAEDLSAQEKEVNWANWTLYLDYDEKTGSYPSLEAFTKATGITANYSEDIDGNDTYFGKVQAQLAAGQDIGQDIITLTDWMAARLIRLGYTQELDHANIPNAANLLQNLQDVDFDPGRAHSLTWQSGFAGIAWNKEAVPGGLRRVSDLWKPELKGRVEVLDEMRDTMGLLMLEDGVDIAGSWGAAEFDKSLEVLTRQIADGQIRQVKGNSYKEDLISGDALAVICWSGDITQLNFEEGGKWEFAIPESGCTLWSDNLMVPVGSPHKANAEALMNYYYDPVNAATVAAYVNYISPVQGAREAMEKIDPSLVDNPLIFPSDEDLQRAHVFRTLSADEETDFSGRFQQAIGN</sequence>
<keyword evidence="3" id="KW-0732">Signal</keyword>
<dbReference type="AlphaFoldDB" id="A0A7X6HF29"/>
<dbReference type="CDD" id="cd13590">
    <property type="entry name" value="PBP2_PotD_PotF_like"/>
    <property type="match status" value="1"/>
</dbReference>
<dbReference type="GO" id="GO:0042597">
    <property type="term" value="C:periplasmic space"/>
    <property type="evidence" value="ECO:0007669"/>
    <property type="project" value="UniProtKB-SubCell"/>
</dbReference>
<comment type="caution">
    <text evidence="5">The sequence shown here is derived from an EMBL/GenBank/DDBJ whole genome shotgun (WGS) entry which is preliminary data.</text>
</comment>
<comment type="subcellular location">
    <subcellularLocation>
        <location evidence="1">Periplasm</location>
    </subcellularLocation>
</comment>
<keyword evidence="4" id="KW-0574">Periplasm</keyword>
<keyword evidence="6" id="KW-1185">Reference proteome</keyword>
<dbReference type="RefSeq" id="WP_168486538.1">
    <property type="nucleotide sequence ID" value="NZ_JAAZSQ010000010.1"/>
</dbReference>
<protein>
    <submittedName>
        <fullName evidence="5">Spermidine/putrescine ABC transporter substrate-binding protein</fullName>
    </submittedName>
</protein>
<evidence type="ECO:0000313" key="6">
    <source>
        <dbReference type="Proteomes" id="UP000544090"/>
    </source>
</evidence>
<name>A0A7X6HF29_9MICC</name>
<evidence type="ECO:0000256" key="3">
    <source>
        <dbReference type="ARBA" id="ARBA00022729"/>
    </source>
</evidence>
<keyword evidence="2" id="KW-0813">Transport</keyword>
<organism evidence="5 6">
    <name type="scientific">Arthrobacter mobilis</name>
    <dbReference type="NCBI Taxonomy" id="2724944"/>
    <lineage>
        <taxon>Bacteria</taxon>
        <taxon>Bacillati</taxon>
        <taxon>Actinomycetota</taxon>
        <taxon>Actinomycetes</taxon>
        <taxon>Micrococcales</taxon>
        <taxon>Micrococcaceae</taxon>
        <taxon>Arthrobacter</taxon>
    </lineage>
</organism>
<dbReference type="InterPro" id="IPR001188">
    <property type="entry name" value="Sperm_putr-bd"/>
</dbReference>
<dbReference type="InterPro" id="IPR006059">
    <property type="entry name" value="SBP"/>
</dbReference>
<evidence type="ECO:0000256" key="1">
    <source>
        <dbReference type="ARBA" id="ARBA00004418"/>
    </source>
</evidence>
<dbReference type="InterPro" id="IPR006311">
    <property type="entry name" value="TAT_signal"/>
</dbReference>
<dbReference type="PANTHER" id="PTHR30222:SF17">
    <property type="entry name" value="SPERMIDINE_PUTRESCINE-BINDING PERIPLASMIC PROTEIN"/>
    <property type="match status" value="1"/>
</dbReference>
<dbReference type="GO" id="GO:0019808">
    <property type="term" value="F:polyamine binding"/>
    <property type="evidence" value="ECO:0007669"/>
    <property type="project" value="InterPro"/>
</dbReference>
<dbReference type="PROSITE" id="PS51318">
    <property type="entry name" value="TAT"/>
    <property type="match status" value="1"/>
</dbReference>
<dbReference type="PRINTS" id="PR00909">
    <property type="entry name" value="SPERMDNBNDNG"/>
</dbReference>
<reference evidence="5 6" key="1">
    <citation type="submission" date="2020-04" db="EMBL/GenBank/DDBJ databases">
        <title>Arthrobacter sp. nov.</title>
        <authorList>
            <person name="Liu S."/>
        </authorList>
    </citation>
    <scope>NUCLEOTIDE SEQUENCE [LARGE SCALE GENOMIC DNA]</scope>
    <source>
        <strain evidence="5 6">E918</strain>
    </source>
</reference>
<gene>
    <name evidence="5" type="ORF">HGG74_11725</name>
</gene>
<dbReference type="SUPFAM" id="SSF53850">
    <property type="entry name" value="Periplasmic binding protein-like II"/>
    <property type="match status" value="1"/>
</dbReference>
<evidence type="ECO:0000256" key="4">
    <source>
        <dbReference type="ARBA" id="ARBA00022764"/>
    </source>
</evidence>
<proteinExistence type="predicted"/>
<evidence type="ECO:0000256" key="2">
    <source>
        <dbReference type="ARBA" id="ARBA00022448"/>
    </source>
</evidence>
<dbReference type="PANTHER" id="PTHR30222">
    <property type="entry name" value="SPERMIDINE/PUTRESCINE-BINDING PERIPLASMIC PROTEIN"/>
    <property type="match status" value="1"/>
</dbReference>
<accession>A0A7X6HF29</accession>